<protein>
    <recommendedName>
        <fullName evidence="1">Cyclic di-GMP receptor atypical PilZ domain-containing protein</fullName>
    </recommendedName>
</protein>
<dbReference type="AlphaFoldDB" id="A0A2S7XQU3"/>
<sequence>MTMANWQDVLGDGLAVTLELPVAASERLPTSGDVAARLLDAIAALEADSSSRSNEELPPPELTRLELKLDLLMDLVMTLLADQVPRCVEIKLSGEGIVIPAGVLPIECTRLAIYPCHWLAQPLILELNPFIQRDQHCGATWYSPDYGLREVLQRWVFRLHRRDVARRRLQSDLQDSDLIRATASTFASTSKNFPPL</sequence>
<evidence type="ECO:0000259" key="1">
    <source>
        <dbReference type="Pfam" id="PF16823"/>
    </source>
</evidence>
<feature type="domain" description="Cyclic di-GMP receptor atypical PilZ" evidence="1">
    <location>
        <begin position="41"/>
        <end position="168"/>
    </location>
</feature>
<comment type="caution">
    <text evidence="2">The sequence shown here is derived from an EMBL/GenBank/DDBJ whole genome shotgun (WGS) entry which is preliminary data.</text>
</comment>
<keyword evidence="3" id="KW-1185">Reference proteome</keyword>
<organism evidence="2 3">
    <name type="scientific">Chromatium okenii</name>
    <dbReference type="NCBI Taxonomy" id="61644"/>
    <lineage>
        <taxon>Bacteria</taxon>
        <taxon>Pseudomonadati</taxon>
        <taxon>Pseudomonadota</taxon>
        <taxon>Gammaproteobacteria</taxon>
        <taxon>Chromatiales</taxon>
        <taxon>Chromatiaceae</taxon>
        <taxon>Chromatium</taxon>
    </lineage>
</organism>
<dbReference type="Proteomes" id="UP000239936">
    <property type="component" value="Unassembled WGS sequence"/>
</dbReference>
<evidence type="ECO:0000313" key="3">
    <source>
        <dbReference type="Proteomes" id="UP000239936"/>
    </source>
</evidence>
<evidence type="ECO:0000313" key="2">
    <source>
        <dbReference type="EMBL" id="PQJ95771.1"/>
    </source>
</evidence>
<dbReference type="Pfam" id="PF16823">
    <property type="entry name" value="tPilZ"/>
    <property type="match status" value="1"/>
</dbReference>
<proteinExistence type="predicted"/>
<accession>A0A2S7XQU3</accession>
<gene>
    <name evidence="2" type="ORF">CXB77_13365</name>
</gene>
<name>A0A2S7XQU3_9GAMM</name>
<dbReference type="OrthoDB" id="9151696at2"/>
<reference evidence="2 3" key="1">
    <citation type="submission" date="2018-01" db="EMBL/GenBank/DDBJ databases">
        <title>The complete genome sequence of Chromatium okenii LaCa, a purple sulfur bacterium with a turbulent life.</title>
        <authorList>
            <person name="Luedin S.M."/>
            <person name="Liechti N."/>
            <person name="Storelli N."/>
            <person name="Danza F."/>
            <person name="Wittwer M."/>
            <person name="Pothier J.F."/>
            <person name="Tonolla M.A."/>
        </authorList>
    </citation>
    <scope>NUCLEOTIDE SEQUENCE [LARGE SCALE GENOMIC DNA]</scope>
    <source>
        <strain evidence="2 3">LaCa</strain>
    </source>
</reference>
<dbReference type="EMBL" id="PPGH01000037">
    <property type="protein sequence ID" value="PQJ95771.1"/>
    <property type="molecule type" value="Genomic_DNA"/>
</dbReference>
<dbReference type="InterPro" id="IPR031800">
    <property type="entry name" value="PilZ_atypical"/>
</dbReference>